<evidence type="ECO:0000313" key="3">
    <source>
        <dbReference type="EMBL" id="MDQ0110659.1"/>
    </source>
</evidence>
<feature type="compositionally biased region" description="Low complexity" evidence="1">
    <location>
        <begin position="322"/>
        <end position="353"/>
    </location>
</feature>
<dbReference type="CDD" id="cd11614">
    <property type="entry name" value="SAF_CpaB_FlgA_like"/>
    <property type="match status" value="1"/>
</dbReference>
<keyword evidence="4" id="KW-1185">Reference proteome</keyword>
<evidence type="ECO:0000313" key="4">
    <source>
        <dbReference type="Proteomes" id="UP001229346"/>
    </source>
</evidence>
<dbReference type="Proteomes" id="UP001229346">
    <property type="component" value="Unassembled WGS sequence"/>
</dbReference>
<reference evidence="3 4" key="1">
    <citation type="submission" date="2023-07" db="EMBL/GenBank/DDBJ databases">
        <title>Sorghum-associated microbial communities from plants grown in Nebraska, USA.</title>
        <authorList>
            <person name="Schachtman D."/>
        </authorList>
    </citation>
    <scope>NUCLEOTIDE SEQUENCE [LARGE SCALE GENOMIC DNA]</scope>
    <source>
        <strain evidence="3 4">CC482</strain>
    </source>
</reference>
<keyword evidence="2" id="KW-1133">Transmembrane helix</keyword>
<feature type="transmembrane region" description="Helical" evidence="2">
    <location>
        <begin position="12"/>
        <end position="34"/>
    </location>
</feature>
<feature type="compositionally biased region" description="Polar residues" evidence="1">
    <location>
        <begin position="354"/>
        <end position="369"/>
    </location>
</feature>
<evidence type="ECO:0000256" key="1">
    <source>
        <dbReference type="SAM" id="MobiDB-lite"/>
    </source>
</evidence>
<comment type="caution">
    <text evidence="3">The sequence shown here is derived from an EMBL/GenBank/DDBJ whole genome shotgun (WGS) entry which is preliminary data.</text>
</comment>
<protein>
    <submittedName>
        <fullName evidence="3">Type II secretory pathway pseudopilin PulG</fullName>
    </submittedName>
</protein>
<keyword evidence="2" id="KW-0812">Transmembrane</keyword>
<keyword evidence="2" id="KW-0472">Membrane</keyword>
<dbReference type="RefSeq" id="WP_307199934.1">
    <property type="nucleotide sequence ID" value="NZ_JAUSSU010000001.1"/>
</dbReference>
<name>A0ABT9TTJ7_PAEHA</name>
<evidence type="ECO:0000256" key="2">
    <source>
        <dbReference type="SAM" id="Phobius"/>
    </source>
</evidence>
<feature type="region of interest" description="Disordered" evidence="1">
    <location>
        <begin position="267"/>
        <end position="369"/>
    </location>
</feature>
<sequence length="369" mass="41042">MARLRPRTKQFLLAGAIGAVSILIISVGVMYWGYGYMSKEKRQLQARYEEDLHQAKEIIGQYEASHTKVWLLGEELEAGQVLKSEHFVQADLLSSAVPLNAIDKEQAIGKITKIPLKVNTLLVESMIFEEEPTPPDLRTHEYNMLRLPRLLNTGDFVDVRISFPGGQDYIVMSKKKVQNLADGTVWYELNEEEIMMMSSAIVDAYLNHAYLYAIAYVDPYMQSEAIVTYPANDIVRNLMENNPNIVSLASNGLAERERKRLEDQLKEMNPTVADGYKNFGNGESAQSQTPQANSTEDAAANGNSSLPNTGRTETGGGSSLYPTDPTNTTDNKPPSTVNPNPNPNSQSQEQSIPDQQLHQDQNDIFSDAP</sequence>
<organism evidence="3 4">
    <name type="scientific">Paenibacillus harenae</name>
    <dbReference type="NCBI Taxonomy" id="306543"/>
    <lineage>
        <taxon>Bacteria</taxon>
        <taxon>Bacillati</taxon>
        <taxon>Bacillota</taxon>
        <taxon>Bacilli</taxon>
        <taxon>Bacillales</taxon>
        <taxon>Paenibacillaceae</taxon>
        <taxon>Paenibacillus</taxon>
    </lineage>
</organism>
<dbReference type="EMBL" id="JAUSSU010000001">
    <property type="protein sequence ID" value="MDQ0110659.1"/>
    <property type="molecule type" value="Genomic_DNA"/>
</dbReference>
<accession>A0ABT9TTJ7</accession>
<gene>
    <name evidence="3" type="ORF">J2T15_000075</name>
</gene>
<proteinExistence type="predicted"/>
<feature type="compositionally biased region" description="Polar residues" evidence="1">
    <location>
        <begin position="281"/>
        <end position="312"/>
    </location>
</feature>